<sequence length="114" mass="12569">MLVAEAAGYFAAYLASETHPATRMVIPPPALMADQEATIDRIWAHAERVANLPAHGLSGLQAKARVLMREIDERKWTRRDGTMMPPSEPPSDIDVQKSLAWSLCADLLRMEVGS</sequence>
<evidence type="ECO:0000313" key="1">
    <source>
        <dbReference type="EMBL" id="MBB2159949.1"/>
    </source>
</evidence>
<name>A0A7W4IC10_9PROT</name>
<comment type="caution">
    <text evidence="1">The sequence shown here is derived from an EMBL/GenBank/DDBJ whole genome shotgun (WGS) entry which is preliminary data.</text>
</comment>
<evidence type="ECO:0000313" key="2">
    <source>
        <dbReference type="Proteomes" id="UP000589085"/>
    </source>
</evidence>
<reference evidence="1 2" key="1">
    <citation type="submission" date="2020-04" db="EMBL/GenBank/DDBJ databases">
        <title>Description of novel Gluconacetobacter.</title>
        <authorList>
            <person name="Sombolestani A."/>
        </authorList>
    </citation>
    <scope>NUCLEOTIDE SEQUENCE [LARGE SCALE GENOMIC DNA]</scope>
    <source>
        <strain evidence="1 2">LMG 19747</strain>
    </source>
</reference>
<dbReference type="RefSeq" id="WP_182996806.1">
    <property type="nucleotide sequence ID" value="NZ_JABEQJ010000007.1"/>
</dbReference>
<gene>
    <name evidence="1" type="ORF">HLH48_07145</name>
</gene>
<protein>
    <submittedName>
        <fullName evidence="1">Uncharacterized protein</fullName>
    </submittedName>
</protein>
<dbReference type="EMBL" id="JABEQJ010000007">
    <property type="protein sequence ID" value="MBB2159949.1"/>
    <property type="molecule type" value="Genomic_DNA"/>
</dbReference>
<dbReference type="AlphaFoldDB" id="A0A7W4IC10"/>
<accession>A0A7W4IC10</accession>
<proteinExistence type="predicted"/>
<organism evidence="1 2">
    <name type="scientific">Gluconacetobacter sacchari</name>
    <dbReference type="NCBI Taxonomy" id="92759"/>
    <lineage>
        <taxon>Bacteria</taxon>
        <taxon>Pseudomonadati</taxon>
        <taxon>Pseudomonadota</taxon>
        <taxon>Alphaproteobacteria</taxon>
        <taxon>Acetobacterales</taxon>
        <taxon>Acetobacteraceae</taxon>
        <taxon>Gluconacetobacter</taxon>
    </lineage>
</organism>
<dbReference type="Proteomes" id="UP000589085">
    <property type="component" value="Unassembled WGS sequence"/>
</dbReference>